<dbReference type="GO" id="GO:0007165">
    <property type="term" value="P:signal transduction"/>
    <property type="evidence" value="ECO:0007669"/>
    <property type="project" value="TreeGrafter"/>
</dbReference>
<evidence type="ECO:0000313" key="18">
    <source>
        <dbReference type="Ensembl" id="ENSANIP00000012583.1"/>
    </source>
</evidence>
<dbReference type="PROSITE" id="PS50054">
    <property type="entry name" value="TYR_PHOSPHATASE_DUAL"/>
    <property type="match status" value="1"/>
</dbReference>
<dbReference type="PROSITE" id="PS50056">
    <property type="entry name" value="TYR_PHOSPHATASE_2"/>
    <property type="match status" value="1"/>
</dbReference>
<feature type="region of interest" description="Disordered" evidence="15">
    <location>
        <begin position="30"/>
        <end position="65"/>
    </location>
</feature>
<keyword evidence="8" id="KW-0904">Protein phosphatase</keyword>
<evidence type="ECO:0000256" key="12">
    <source>
        <dbReference type="ARBA" id="ARBA00048336"/>
    </source>
</evidence>
<evidence type="ECO:0000313" key="19">
    <source>
        <dbReference type="Proteomes" id="UP000694541"/>
    </source>
</evidence>
<sequence length="256" mass="27603">MLMGNNLQLSSLILFPTSSHKPPVPRCPPLAKGESGPVPTQGDAVVGERSPAGGTGAGNKGAARPAACTCDTPTTAPEFPLFLCVFQDITYLRIPLPDTPEANIKRHFKECISFIHQCRLHGGNCLVHCLAGISRSTTVVVAYVMAVTELSCQEVLEAVRTVRPVANPNPGFRQQLAEFGGGAARKVRRHLKQRYGTSPFNDEEEIKALLPAGRGGPSRTEGPRQGLVPRARDIRTTTPFLLRVKRTFSCIPACLK</sequence>
<dbReference type="FunFam" id="3.90.190.10:FF:000052">
    <property type="entry name" value="Dual specificity phosphatase 15"/>
    <property type="match status" value="1"/>
</dbReference>
<organism evidence="18 19">
    <name type="scientific">Accipiter nisus</name>
    <name type="common">Eurasian sparrowhawk</name>
    <dbReference type="NCBI Taxonomy" id="211598"/>
    <lineage>
        <taxon>Eukaryota</taxon>
        <taxon>Metazoa</taxon>
        <taxon>Chordata</taxon>
        <taxon>Craniata</taxon>
        <taxon>Vertebrata</taxon>
        <taxon>Euteleostomi</taxon>
        <taxon>Archelosauria</taxon>
        <taxon>Archosauria</taxon>
        <taxon>Dinosauria</taxon>
        <taxon>Saurischia</taxon>
        <taxon>Theropoda</taxon>
        <taxon>Coelurosauria</taxon>
        <taxon>Aves</taxon>
        <taxon>Neognathae</taxon>
        <taxon>Neoaves</taxon>
        <taxon>Telluraves</taxon>
        <taxon>Accipitrimorphae</taxon>
        <taxon>Accipitriformes</taxon>
        <taxon>Accipitridae</taxon>
        <taxon>Accipitrinae</taxon>
        <taxon>Accipiter</taxon>
    </lineage>
</organism>
<dbReference type="SMART" id="SM00195">
    <property type="entry name" value="DSPc"/>
    <property type="match status" value="1"/>
</dbReference>
<protein>
    <recommendedName>
        <fullName evidence="14">Dual specificity protein phosphatase 15</fullName>
        <ecNumber evidence="4">3.1.3.16</ecNumber>
        <ecNumber evidence="3">3.1.3.48</ecNumber>
    </recommendedName>
</protein>
<feature type="domain" description="Tyrosine specific protein phosphatases" evidence="17">
    <location>
        <begin position="106"/>
        <end position="164"/>
    </location>
</feature>
<keyword evidence="6" id="KW-0519">Myristate</keyword>
<dbReference type="GO" id="GO:0004722">
    <property type="term" value="F:protein serine/threonine phosphatase activity"/>
    <property type="evidence" value="ECO:0007669"/>
    <property type="project" value="UniProtKB-EC"/>
</dbReference>
<comment type="catalytic activity">
    <reaction evidence="12">
        <text>O-phospho-L-threonyl-[protein] + H2O = L-threonyl-[protein] + phosphate</text>
        <dbReference type="Rhea" id="RHEA:47004"/>
        <dbReference type="Rhea" id="RHEA-COMP:11060"/>
        <dbReference type="Rhea" id="RHEA-COMP:11605"/>
        <dbReference type="ChEBI" id="CHEBI:15377"/>
        <dbReference type="ChEBI" id="CHEBI:30013"/>
        <dbReference type="ChEBI" id="CHEBI:43474"/>
        <dbReference type="ChEBI" id="CHEBI:61977"/>
        <dbReference type="EC" id="3.1.3.16"/>
    </reaction>
</comment>
<dbReference type="Proteomes" id="UP000694541">
    <property type="component" value="Unplaced"/>
</dbReference>
<comment type="catalytic activity">
    <reaction evidence="11">
        <text>O-phospho-L-seryl-[protein] + H2O = L-seryl-[protein] + phosphate</text>
        <dbReference type="Rhea" id="RHEA:20629"/>
        <dbReference type="Rhea" id="RHEA-COMP:9863"/>
        <dbReference type="Rhea" id="RHEA-COMP:11604"/>
        <dbReference type="ChEBI" id="CHEBI:15377"/>
        <dbReference type="ChEBI" id="CHEBI:29999"/>
        <dbReference type="ChEBI" id="CHEBI:43474"/>
        <dbReference type="ChEBI" id="CHEBI:83421"/>
        <dbReference type="EC" id="3.1.3.16"/>
    </reaction>
</comment>
<evidence type="ECO:0000259" key="16">
    <source>
        <dbReference type="PROSITE" id="PS50054"/>
    </source>
</evidence>
<evidence type="ECO:0000256" key="1">
    <source>
        <dbReference type="ARBA" id="ARBA00004342"/>
    </source>
</evidence>
<dbReference type="AlphaFoldDB" id="A0A8B9MQJ7"/>
<dbReference type="Pfam" id="PF00782">
    <property type="entry name" value="DSPc"/>
    <property type="match status" value="1"/>
</dbReference>
<keyword evidence="9" id="KW-0472">Membrane</keyword>
<comment type="similarity">
    <text evidence="2">Belongs to the protein-tyrosine phosphatase family. Non-receptor class dual specificity subfamily.</text>
</comment>
<evidence type="ECO:0000256" key="15">
    <source>
        <dbReference type="SAM" id="MobiDB-lite"/>
    </source>
</evidence>
<dbReference type="EC" id="3.1.3.16" evidence="4"/>
<comment type="subcellular location">
    <subcellularLocation>
        <location evidence="1">Cell membrane</location>
        <topology evidence="1">Lipid-anchor</topology>
        <orientation evidence="1">Cytoplasmic side</orientation>
    </subcellularLocation>
</comment>
<keyword evidence="7" id="KW-0378">Hydrolase</keyword>
<dbReference type="PROSITE" id="PS00383">
    <property type="entry name" value="TYR_PHOSPHATASE_1"/>
    <property type="match status" value="1"/>
</dbReference>
<evidence type="ECO:0000256" key="3">
    <source>
        <dbReference type="ARBA" id="ARBA00013064"/>
    </source>
</evidence>
<dbReference type="PANTHER" id="PTHR45948:SF4">
    <property type="entry name" value="DUAL SPECIFICITY PROTEIN PHOSPHATASE 15"/>
    <property type="match status" value="1"/>
</dbReference>
<accession>A0A8B9MQJ7</accession>
<dbReference type="Ensembl" id="ENSANIT00000013027.1">
    <property type="protein sequence ID" value="ENSANIP00000012583.1"/>
    <property type="gene ID" value="ENSANIG00000008526.1"/>
</dbReference>
<dbReference type="GO" id="GO:0005829">
    <property type="term" value="C:cytosol"/>
    <property type="evidence" value="ECO:0007669"/>
    <property type="project" value="TreeGrafter"/>
</dbReference>
<proteinExistence type="inferred from homology"/>
<dbReference type="EC" id="3.1.3.48" evidence="3"/>
<evidence type="ECO:0000256" key="10">
    <source>
        <dbReference type="ARBA" id="ARBA00023288"/>
    </source>
</evidence>
<keyword evidence="5" id="KW-1003">Cell membrane</keyword>
<feature type="domain" description="Tyrosine-protein phosphatase" evidence="16">
    <location>
        <begin position="36"/>
        <end position="185"/>
    </location>
</feature>
<keyword evidence="19" id="KW-1185">Reference proteome</keyword>
<reference evidence="18" key="1">
    <citation type="submission" date="2025-08" db="UniProtKB">
        <authorList>
            <consortium name="Ensembl"/>
        </authorList>
    </citation>
    <scope>IDENTIFICATION</scope>
</reference>
<dbReference type="InterPro" id="IPR003595">
    <property type="entry name" value="Tyr_Pase_cat"/>
</dbReference>
<dbReference type="InterPro" id="IPR000387">
    <property type="entry name" value="Tyr_Pase_dom"/>
</dbReference>
<evidence type="ECO:0000256" key="11">
    <source>
        <dbReference type="ARBA" id="ARBA00047761"/>
    </source>
</evidence>
<evidence type="ECO:0000259" key="17">
    <source>
        <dbReference type="PROSITE" id="PS50056"/>
    </source>
</evidence>
<reference evidence="18" key="2">
    <citation type="submission" date="2025-09" db="UniProtKB">
        <authorList>
            <consortium name="Ensembl"/>
        </authorList>
    </citation>
    <scope>IDENTIFICATION</scope>
</reference>
<name>A0A8B9MQJ7_9AVES</name>
<keyword evidence="10" id="KW-0449">Lipoprotein</keyword>
<evidence type="ECO:0000256" key="4">
    <source>
        <dbReference type="ARBA" id="ARBA00013081"/>
    </source>
</evidence>
<dbReference type="Gene3D" id="3.90.190.10">
    <property type="entry name" value="Protein tyrosine phosphatase superfamily"/>
    <property type="match status" value="1"/>
</dbReference>
<evidence type="ECO:0000256" key="14">
    <source>
        <dbReference type="ARBA" id="ARBA00068799"/>
    </source>
</evidence>
<evidence type="ECO:0000256" key="13">
    <source>
        <dbReference type="ARBA" id="ARBA00051722"/>
    </source>
</evidence>
<dbReference type="InterPro" id="IPR016130">
    <property type="entry name" value="Tyr_Pase_AS"/>
</dbReference>
<dbReference type="GO" id="GO:0004725">
    <property type="term" value="F:protein tyrosine phosphatase activity"/>
    <property type="evidence" value="ECO:0007669"/>
    <property type="project" value="UniProtKB-EC"/>
</dbReference>
<dbReference type="SMART" id="SM00404">
    <property type="entry name" value="PTPc_motif"/>
    <property type="match status" value="1"/>
</dbReference>
<dbReference type="InterPro" id="IPR020422">
    <property type="entry name" value="TYR_PHOSPHATASE_DUAL_dom"/>
</dbReference>
<evidence type="ECO:0000256" key="5">
    <source>
        <dbReference type="ARBA" id="ARBA00022475"/>
    </source>
</evidence>
<dbReference type="GO" id="GO:0005886">
    <property type="term" value="C:plasma membrane"/>
    <property type="evidence" value="ECO:0007669"/>
    <property type="project" value="UniProtKB-SubCell"/>
</dbReference>
<evidence type="ECO:0000256" key="9">
    <source>
        <dbReference type="ARBA" id="ARBA00023136"/>
    </source>
</evidence>
<comment type="catalytic activity">
    <reaction evidence="13">
        <text>O-phospho-L-tyrosyl-[protein] + H2O = L-tyrosyl-[protein] + phosphate</text>
        <dbReference type="Rhea" id="RHEA:10684"/>
        <dbReference type="Rhea" id="RHEA-COMP:10136"/>
        <dbReference type="Rhea" id="RHEA-COMP:20101"/>
        <dbReference type="ChEBI" id="CHEBI:15377"/>
        <dbReference type="ChEBI" id="CHEBI:43474"/>
        <dbReference type="ChEBI" id="CHEBI:46858"/>
        <dbReference type="ChEBI" id="CHEBI:61978"/>
        <dbReference type="EC" id="3.1.3.48"/>
    </reaction>
</comment>
<evidence type="ECO:0000256" key="8">
    <source>
        <dbReference type="ARBA" id="ARBA00022912"/>
    </source>
</evidence>
<dbReference type="InterPro" id="IPR000340">
    <property type="entry name" value="Dual-sp_phosphatase_cat-dom"/>
</dbReference>
<dbReference type="InterPro" id="IPR029021">
    <property type="entry name" value="Prot-tyrosine_phosphatase-like"/>
</dbReference>
<dbReference type="PANTHER" id="PTHR45948">
    <property type="entry name" value="DUAL SPECIFICITY PROTEIN PHOSPHATASE DDB_G0269404-RELATED"/>
    <property type="match status" value="1"/>
</dbReference>
<evidence type="ECO:0000256" key="6">
    <source>
        <dbReference type="ARBA" id="ARBA00022707"/>
    </source>
</evidence>
<evidence type="ECO:0000256" key="2">
    <source>
        <dbReference type="ARBA" id="ARBA00008601"/>
    </source>
</evidence>
<dbReference type="SUPFAM" id="SSF52799">
    <property type="entry name" value="(Phosphotyrosine protein) phosphatases II"/>
    <property type="match status" value="1"/>
</dbReference>
<evidence type="ECO:0000256" key="7">
    <source>
        <dbReference type="ARBA" id="ARBA00022801"/>
    </source>
</evidence>